<evidence type="ECO:0000259" key="9">
    <source>
        <dbReference type="Pfam" id="PF23247"/>
    </source>
</evidence>
<dbReference type="PRINTS" id="PR00364">
    <property type="entry name" value="DISEASERSIST"/>
</dbReference>
<dbReference type="InterPro" id="IPR058922">
    <property type="entry name" value="WHD_DRP"/>
</dbReference>
<keyword evidence="7" id="KW-0175">Coiled coil</keyword>
<keyword evidence="6" id="KW-0067">ATP-binding</keyword>
<evidence type="ECO:0000313" key="12">
    <source>
        <dbReference type="EMBL" id="CAA7041596.1"/>
    </source>
</evidence>
<keyword evidence="13" id="KW-1185">Reference proteome</keyword>
<evidence type="ECO:0000259" key="11">
    <source>
        <dbReference type="Pfam" id="PF23598"/>
    </source>
</evidence>
<evidence type="ECO:0000259" key="10">
    <source>
        <dbReference type="Pfam" id="PF23559"/>
    </source>
</evidence>
<dbReference type="FunFam" id="1.10.8.430:FF:000003">
    <property type="entry name" value="Probable disease resistance protein At5g66910"/>
    <property type="match status" value="1"/>
</dbReference>
<dbReference type="PANTHER" id="PTHR33463:SF210">
    <property type="entry name" value="NB-ARC DOMAIN-CONTAINING PROTEIN"/>
    <property type="match status" value="1"/>
</dbReference>
<accession>A0A6D2JIZ2</accession>
<proteinExistence type="inferred from homology"/>
<evidence type="ECO:0000256" key="2">
    <source>
        <dbReference type="ARBA" id="ARBA00022614"/>
    </source>
</evidence>
<name>A0A6D2JIZ2_9BRAS</name>
<keyword evidence="2" id="KW-0433">Leucine-rich repeat</keyword>
<feature type="coiled-coil region" evidence="7">
    <location>
        <begin position="81"/>
        <end position="115"/>
    </location>
</feature>
<dbReference type="InterPro" id="IPR057135">
    <property type="entry name" value="At4g27190-like_LRR"/>
</dbReference>
<dbReference type="Gene3D" id="3.40.50.300">
    <property type="entry name" value="P-loop containing nucleotide triphosphate hydrolases"/>
    <property type="match status" value="1"/>
</dbReference>
<dbReference type="InterPro" id="IPR036388">
    <property type="entry name" value="WH-like_DNA-bd_sf"/>
</dbReference>
<keyword evidence="5" id="KW-0611">Plant defense</keyword>
<dbReference type="Pfam" id="PF00931">
    <property type="entry name" value="NB-ARC"/>
    <property type="match status" value="1"/>
</dbReference>
<reference evidence="12" key="1">
    <citation type="submission" date="2020-01" db="EMBL/GenBank/DDBJ databases">
        <authorList>
            <person name="Mishra B."/>
        </authorList>
    </citation>
    <scope>NUCLEOTIDE SEQUENCE [LARGE SCALE GENOMIC DNA]</scope>
</reference>
<dbReference type="AlphaFoldDB" id="A0A6D2JIZ2"/>
<dbReference type="Pfam" id="PF23559">
    <property type="entry name" value="WHD_DRP"/>
    <property type="match status" value="1"/>
</dbReference>
<evidence type="ECO:0000259" key="8">
    <source>
        <dbReference type="Pfam" id="PF00931"/>
    </source>
</evidence>
<dbReference type="FunFam" id="3.40.50.300:FF:001091">
    <property type="entry name" value="Probable disease resistance protein At1g61300"/>
    <property type="match status" value="1"/>
</dbReference>
<evidence type="ECO:0000256" key="3">
    <source>
        <dbReference type="ARBA" id="ARBA00022737"/>
    </source>
</evidence>
<dbReference type="FunFam" id="1.10.10.10:FF:000322">
    <property type="entry name" value="Probable disease resistance protein At1g63360"/>
    <property type="match status" value="1"/>
</dbReference>
<keyword evidence="3" id="KW-0677">Repeat</keyword>
<feature type="domain" description="NB-ARC" evidence="8">
    <location>
        <begin position="210"/>
        <end position="381"/>
    </location>
</feature>
<dbReference type="OrthoDB" id="1101056at2759"/>
<dbReference type="PANTHER" id="PTHR33463">
    <property type="entry name" value="NB-ARC DOMAIN-CONTAINING PROTEIN-RELATED"/>
    <property type="match status" value="1"/>
</dbReference>
<evidence type="ECO:0000256" key="5">
    <source>
        <dbReference type="ARBA" id="ARBA00022821"/>
    </source>
</evidence>
<gene>
    <name evidence="12" type="ORF">MERR_LOCUS28831</name>
</gene>
<dbReference type="Pfam" id="PF23247">
    <property type="entry name" value="LRR_RPS2"/>
    <property type="match status" value="1"/>
</dbReference>
<dbReference type="SUPFAM" id="SSF52058">
    <property type="entry name" value="L domain-like"/>
    <property type="match status" value="1"/>
</dbReference>
<dbReference type="EMBL" id="CACVBM020001250">
    <property type="protein sequence ID" value="CAA7041596.1"/>
    <property type="molecule type" value="Genomic_DNA"/>
</dbReference>
<dbReference type="InterPro" id="IPR032675">
    <property type="entry name" value="LRR_dom_sf"/>
</dbReference>
<dbReference type="Gene3D" id="1.10.10.10">
    <property type="entry name" value="Winged helix-like DNA-binding domain superfamily/Winged helix DNA-binding domain"/>
    <property type="match status" value="1"/>
</dbReference>
<dbReference type="Gene3D" id="3.80.10.10">
    <property type="entry name" value="Ribonuclease Inhibitor"/>
    <property type="match status" value="1"/>
</dbReference>
<dbReference type="InterPro" id="IPR055414">
    <property type="entry name" value="LRR_R13L4/SHOC2-like"/>
</dbReference>
<organism evidence="12 13">
    <name type="scientific">Microthlaspi erraticum</name>
    <dbReference type="NCBI Taxonomy" id="1685480"/>
    <lineage>
        <taxon>Eukaryota</taxon>
        <taxon>Viridiplantae</taxon>
        <taxon>Streptophyta</taxon>
        <taxon>Embryophyta</taxon>
        <taxon>Tracheophyta</taxon>
        <taxon>Spermatophyta</taxon>
        <taxon>Magnoliopsida</taxon>
        <taxon>eudicotyledons</taxon>
        <taxon>Gunneridae</taxon>
        <taxon>Pentapetalae</taxon>
        <taxon>rosids</taxon>
        <taxon>malvids</taxon>
        <taxon>Brassicales</taxon>
        <taxon>Brassicaceae</taxon>
        <taxon>Coluteocarpeae</taxon>
        <taxon>Microthlaspi</taxon>
    </lineage>
</organism>
<dbReference type="GO" id="GO:0005524">
    <property type="term" value="F:ATP binding"/>
    <property type="evidence" value="ECO:0007669"/>
    <property type="project" value="UniProtKB-KW"/>
</dbReference>
<evidence type="ECO:0000313" key="13">
    <source>
        <dbReference type="Proteomes" id="UP000467841"/>
    </source>
</evidence>
<keyword evidence="4" id="KW-0547">Nucleotide-binding</keyword>
<evidence type="ECO:0000256" key="4">
    <source>
        <dbReference type="ARBA" id="ARBA00022741"/>
    </source>
</evidence>
<dbReference type="InterPro" id="IPR042197">
    <property type="entry name" value="Apaf_helical"/>
</dbReference>
<dbReference type="InterPro" id="IPR027417">
    <property type="entry name" value="P-loop_NTPase"/>
</dbReference>
<feature type="domain" description="Disease resistance protein At4g27190-like leucine-rich repeats" evidence="9">
    <location>
        <begin position="795"/>
        <end position="896"/>
    </location>
</feature>
<dbReference type="GO" id="GO:0006952">
    <property type="term" value="P:defense response"/>
    <property type="evidence" value="ECO:0007669"/>
    <property type="project" value="UniProtKB-KW"/>
</dbReference>
<comment type="similarity">
    <text evidence="1">Belongs to the disease resistance NB-LRR family.</text>
</comment>
<dbReference type="Proteomes" id="UP000467841">
    <property type="component" value="Unassembled WGS sequence"/>
</dbReference>
<dbReference type="Pfam" id="PF23598">
    <property type="entry name" value="LRR_14"/>
    <property type="match status" value="1"/>
</dbReference>
<dbReference type="Gene3D" id="1.10.8.430">
    <property type="entry name" value="Helical domain of apoptotic protease-activating factors"/>
    <property type="match status" value="1"/>
</dbReference>
<dbReference type="SUPFAM" id="SSF52540">
    <property type="entry name" value="P-loop containing nucleoside triphosphate hydrolases"/>
    <property type="match status" value="1"/>
</dbReference>
<evidence type="ECO:0000256" key="1">
    <source>
        <dbReference type="ARBA" id="ARBA00008894"/>
    </source>
</evidence>
<sequence>MIEVSVSGQALEDDDPVTVTFPSTLRRVILEAWWDLGFTFDQISKILKSKISLPFCISFSIPCDPCINKISNWLDEKVACIHNLEKNLTALVTSMEELKAKRDDLSKRVTRGEDRGQQRLAEIEVWLNRVASIEKRVSDLLSARDDELQKLCLCGFCSKSLRSSYGYGKKVFLTLKEVETLHSREFEVIVEEAQTPRMEERPLQPTIVGQETMLQKAWKHLMEDGVGMMGLYGMGGVGKTTLLTQINNKFSDVSSGFDFVIWVVVSKELHVEKIQDEIAGKVGLDGFLWEIKDKNKKGVRLYNFLKKKRFVLFLDDIWEKVDLTEIGVPFPTTQNGCKVAFTTRSQEVCDRMGVEDPMEVQCLADNEAFDLFQKKVGQRTLGSHPEIPELARIVAKKCCGLPLALDVIGETMSCKRTIQEWRHAIDVLTSYAIEFSGMEDKILLLLKYSYDDLKGEDVKSCLLYCALFPEDYNIDKEELIDYLIGEGIIDGSEGIERAENKGYEIIGDLVRASLLMEEVGTEQVHMHDVVREMASWIASELGREKEAFIVHASVGLSEIPKVKNWNVVRKMSLMKNKIRKLDGSPECPELTTLLLQNNIFLENISSEFFKSMPKLVVLDLSQNKHLTSVPDGISELVSLQYLNLSRTGIRHLPMGLQELKKLIHLDLLSTSNLSSIAGISNLRNLMILNLAFSGFSLEHGIVEELETLEHLEILTVGFDGLTPHLELFLSSHRLMSCTRFLSICILESTRIAFPVTMNKLRHFNIMDCTISEITMGSICNKSKTVSLSPIDNPREPCFLSLSQVFILGCRCLMELTFLMFASNLKKLHVGKANQLEDIINKEKACEGGESGIVPFANLVSLQLERLPELKNIYWCPLRFPCLKVLDVGDCPNLKKLPLHSQSGMHGENGLILKCNEKSWIEGVEWEDEATKTRFLSSCKLWEYGRQPQGITGIF</sequence>
<dbReference type="GO" id="GO:0043531">
    <property type="term" value="F:ADP binding"/>
    <property type="evidence" value="ECO:0007669"/>
    <property type="project" value="InterPro"/>
</dbReference>
<comment type="caution">
    <text evidence="12">The sequence shown here is derived from an EMBL/GenBank/DDBJ whole genome shotgun (WGS) entry which is preliminary data.</text>
</comment>
<feature type="domain" description="Disease resistance R13L4/SHOC-2-like LRR" evidence="11">
    <location>
        <begin position="568"/>
        <end position="772"/>
    </location>
</feature>
<evidence type="ECO:0000256" key="6">
    <source>
        <dbReference type="ARBA" id="ARBA00022840"/>
    </source>
</evidence>
<dbReference type="InterPro" id="IPR050905">
    <property type="entry name" value="Plant_NBS-LRR"/>
</dbReference>
<feature type="domain" description="Disease resistance protein winged helix" evidence="10">
    <location>
        <begin position="467"/>
        <end position="534"/>
    </location>
</feature>
<evidence type="ECO:0000256" key="7">
    <source>
        <dbReference type="SAM" id="Coils"/>
    </source>
</evidence>
<dbReference type="InterPro" id="IPR002182">
    <property type="entry name" value="NB-ARC"/>
</dbReference>
<protein>
    <submittedName>
        <fullName evidence="12">Uncharacterized protein</fullName>
    </submittedName>
</protein>